<dbReference type="AlphaFoldDB" id="A0A0E3KR68"/>
<organism evidence="2 3">
    <name type="scientific">Methanosarcina thermophila CHTI-55</name>
    <dbReference type="NCBI Taxonomy" id="1434121"/>
    <lineage>
        <taxon>Archaea</taxon>
        <taxon>Methanobacteriati</taxon>
        <taxon>Methanobacteriota</taxon>
        <taxon>Stenosarchaea group</taxon>
        <taxon>Methanomicrobia</taxon>
        <taxon>Methanosarcinales</taxon>
        <taxon>Methanosarcinaceae</taxon>
        <taxon>Methanosarcina</taxon>
    </lineage>
</organism>
<protein>
    <submittedName>
        <fullName evidence="2">Uncharacterized protein</fullName>
    </submittedName>
</protein>
<dbReference type="GeneID" id="41602431"/>
<evidence type="ECO:0000256" key="1">
    <source>
        <dbReference type="SAM" id="MobiDB-lite"/>
    </source>
</evidence>
<dbReference type="KEGG" id="mthe:MSTHC_1107"/>
<sequence length="110" mass="12310">MNLRTQFPPDEHDESSNEVPHKTVTKLVIEHRGGDPINFKSPEETKVILYIGDKQHYLNFTELGNFKAGDSAIVDLNYTNLPISQGDQLLIKIVDVPSKSLIYSGSITVK</sequence>
<dbReference type="HOGENOM" id="CLU_2165307_0_0_2"/>
<dbReference type="EMBL" id="CP009502">
    <property type="protein sequence ID" value="AKB15425.1"/>
    <property type="molecule type" value="Genomic_DNA"/>
</dbReference>
<accession>A0A0E3KR68</accession>
<proteinExistence type="predicted"/>
<dbReference type="Proteomes" id="UP000056925">
    <property type="component" value="Chromosome"/>
</dbReference>
<reference evidence="2 3" key="1">
    <citation type="submission" date="2014-07" db="EMBL/GenBank/DDBJ databases">
        <title>Methanogenic archaea and the global carbon cycle.</title>
        <authorList>
            <person name="Henriksen J.R."/>
            <person name="Luke J."/>
            <person name="Reinhart S."/>
            <person name="Benedict M.N."/>
            <person name="Youngblut N.D."/>
            <person name="Metcalf M.E."/>
            <person name="Whitaker R.J."/>
            <person name="Metcalf W.W."/>
        </authorList>
    </citation>
    <scope>NUCLEOTIDE SEQUENCE [LARGE SCALE GENOMIC DNA]</scope>
    <source>
        <strain evidence="2 3">CHTI-55</strain>
    </source>
</reference>
<evidence type="ECO:0000313" key="3">
    <source>
        <dbReference type="Proteomes" id="UP000056925"/>
    </source>
</evidence>
<dbReference type="RefSeq" id="WP_048167906.1">
    <property type="nucleotide sequence ID" value="NZ_CP009502.1"/>
</dbReference>
<gene>
    <name evidence="2" type="ORF">MSTHC_1107</name>
</gene>
<name>A0A0E3KR68_METTE</name>
<feature type="region of interest" description="Disordered" evidence="1">
    <location>
        <begin position="1"/>
        <end position="22"/>
    </location>
</feature>
<evidence type="ECO:0000313" key="2">
    <source>
        <dbReference type="EMBL" id="AKB15425.1"/>
    </source>
</evidence>